<organism evidence="1 2">
    <name type="scientific">Pontibacillus litoralis JSM 072002</name>
    <dbReference type="NCBI Taxonomy" id="1385512"/>
    <lineage>
        <taxon>Bacteria</taxon>
        <taxon>Bacillati</taxon>
        <taxon>Bacillota</taxon>
        <taxon>Bacilli</taxon>
        <taxon>Bacillales</taxon>
        <taxon>Bacillaceae</taxon>
        <taxon>Pontibacillus</taxon>
    </lineage>
</organism>
<dbReference type="OrthoDB" id="2692159at2"/>
<reference evidence="1 2" key="1">
    <citation type="submission" date="2013-08" db="EMBL/GenBank/DDBJ databases">
        <authorList>
            <person name="Huang J."/>
            <person name="Wang G."/>
        </authorList>
    </citation>
    <scope>NUCLEOTIDE SEQUENCE [LARGE SCALE GENOMIC DNA]</scope>
    <source>
        <strain evidence="1 2">JSM 072002</strain>
    </source>
</reference>
<accession>A0A0A5HRR8</accession>
<protein>
    <submittedName>
        <fullName evidence="1">Uncharacterized protein</fullName>
    </submittedName>
</protein>
<evidence type="ECO:0000313" key="2">
    <source>
        <dbReference type="Proteomes" id="UP000030401"/>
    </source>
</evidence>
<comment type="caution">
    <text evidence="1">The sequence shown here is derived from an EMBL/GenBank/DDBJ whole genome shotgun (WGS) entry which is preliminary data.</text>
</comment>
<name>A0A0A5HRR8_9BACI</name>
<proteinExistence type="predicted"/>
<dbReference type="EMBL" id="AVPG01000014">
    <property type="protein sequence ID" value="KGX86327.1"/>
    <property type="molecule type" value="Genomic_DNA"/>
</dbReference>
<dbReference type="Proteomes" id="UP000030401">
    <property type="component" value="Unassembled WGS sequence"/>
</dbReference>
<keyword evidence="2" id="KW-1185">Reference proteome</keyword>
<dbReference type="RefSeq" id="WP_036834563.1">
    <property type="nucleotide sequence ID" value="NZ_AVPG01000014.1"/>
</dbReference>
<gene>
    <name evidence="1" type="ORF">N784_05095</name>
</gene>
<sequence>MRTRIKKSLFSIAILIFIIGITINENFWTDIQKESPPEEKETTDTISLVMVEEHSDSTPSVTMLTFHPAGTLYVSNIEKINGDLPTNDLVQTIENTINYPIDYYIRMDESIWEHPLVQSLQSSSLEEVMKQLQSPSLSTLSALTNLYNELETNMTVSDMLSLHADIDLPSLQIKQGFHFDTVPAWQELSNEEQQQVEQIIGW</sequence>
<dbReference type="AlphaFoldDB" id="A0A0A5HRR8"/>
<dbReference type="eggNOG" id="ENOG5032IQS">
    <property type="taxonomic scope" value="Bacteria"/>
</dbReference>
<evidence type="ECO:0000313" key="1">
    <source>
        <dbReference type="EMBL" id="KGX86327.1"/>
    </source>
</evidence>